<name>A0AA39KT60_9HYME</name>
<reference evidence="1" key="1">
    <citation type="journal article" date="2023" name="bioRxiv">
        <title>Scaffold-level genome assemblies of two parasitoid biocontrol wasps reveal the parthenogenesis mechanism and an associated novel virus.</title>
        <authorList>
            <person name="Inwood S."/>
            <person name="Skelly J."/>
            <person name="Guhlin J."/>
            <person name="Harrop T."/>
            <person name="Goldson S."/>
            <person name="Dearden P."/>
        </authorList>
    </citation>
    <scope>NUCLEOTIDE SEQUENCE</scope>
    <source>
        <strain evidence="1">Irish</strain>
        <tissue evidence="1">Whole body</tissue>
    </source>
</reference>
<reference evidence="1" key="2">
    <citation type="submission" date="2023-03" db="EMBL/GenBank/DDBJ databases">
        <authorList>
            <person name="Inwood S.N."/>
            <person name="Skelly J.G."/>
            <person name="Guhlin J."/>
            <person name="Harrop T.W.R."/>
            <person name="Goldson S.G."/>
            <person name="Dearden P.K."/>
        </authorList>
    </citation>
    <scope>NUCLEOTIDE SEQUENCE</scope>
    <source>
        <strain evidence="1">Irish</strain>
        <tissue evidence="1">Whole body</tissue>
    </source>
</reference>
<comment type="caution">
    <text evidence="1">The sequence shown here is derived from an EMBL/GenBank/DDBJ whole genome shotgun (WGS) entry which is preliminary data.</text>
</comment>
<protein>
    <submittedName>
        <fullName evidence="1">Uncharacterized protein</fullName>
    </submittedName>
</protein>
<evidence type="ECO:0000313" key="1">
    <source>
        <dbReference type="EMBL" id="KAK0172797.1"/>
    </source>
</evidence>
<proteinExistence type="predicted"/>
<evidence type="ECO:0000313" key="2">
    <source>
        <dbReference type="Proteomes" id="UP001168990"/>
    </source>
</evidence>
<organism evidence="1 2">
    <name type="scientific">Microctonus aethiopoides</name>
    <dbReference type="NCBI Taxonomy" id="144406"/>
    <lineage>
        <taxon>Eukaryota</taxon>
        <taxon>Metazoa</taxon>
        <taxon>Ecdysozoa</taxon>
        <taxon>Arthropoda</taxon>
        <taxon>Hexapoda</taxon>
        <taxon>Insecta</taxon>
        <taxon>Pterygota</taxon>
        <taxon>Neoptera</taxon>
        <taxon>Endopterygota</taxon>
        <taxon>Hymenoptera</taxon>
        <taxon>Apocrita</taxon>
        <taxon>Ichneumonoidea</taxon>
        <taxon>Braconidae</taxon>
        <taxon>Euphorinae</taxon>
        <taxon>Microctonus</taxon>
    </lineage>
</organism>
<dbReference type="Proteomes" id="UP001168990">
    <property type="component" value="Unassembled WGS sequence"/>
</dbReference>
<gene>
    <name evidence="1" type="ORF">PV328_006071</name>
</gene>
<keyword evidence="2" id="KW-1185">Reference proteome</keyword>
<dbReference type="AlphaFoldDB" id="A0AA39KT60"/>
<accession>A0AA39KT60</accession>
<sequence>MADFGANFQCSKDNDNDCESFFRDKTERRYNVNLTEVQYKFNYLQYTKIQWVKYIAEKKITQCHSIDAKHASMPHPTVLLNQVPSNVQEGTLRVNVPRQGTHQQSASNSKVTTEPMLLYALYTLKNHRISTNKMHTKTTDKHTDET</sequence>
<dbReference type="EMBL" id="JAQQBS010000002">
    <property type="protein sequence ID" value="KAK0172797.1"/>
    <property type="molecule type" value="Genomic_DNA"/>
</dbReference>